<dbReference type="OrthoDB" id="1726559at2759"/>
<gene>
    <name evidence="2" type="ORF">NE237_012586</name>
</gene>
<dbReference type="AlphaFoldDB" id="A0A9Q0JZD2"/>
<comment type="caution">
    <text evidence="2">The sequence shown here is derived from an EMBL/GenBank/DDBJ whole genome shotgun (WGS) entry which is preliminary data.</text>
</comment>
<name>A0A9Q0JZD2_9MAGN</name>
<feature type="region of interest" description="Disordered" evidence="1">
    <location>
        <begin position="167"/>
        <end position="203"/>
    </location>
</feature>
<proteinExistence type="predicted"/>
<dbReference type="Proteomes" id="UP001141806">
    <property type="component" value="Unassembled WGS sequence"/>
</dbReference>
<sequence length="203" mass="21899">MDEPEALQNVKRVSPWQVELVSTTPPLQTPFPPTKKLRVSQNPDLFTDGECGLYFPMTGLTNNSCQMYSDDLYGNVAPKSSCVSTELNIGRQSKLGASKERLIAPGGGAVRGVTTRSQVVYNGSKGKRPLSVERSNKWPKSTKDIPSDVVKARGVLVASTLGVNREGVGGWVLPSEQKAPPPPPRPKETIDLAKTPCREGELG</sequence>
<evidence type="ECO:0000313" key="3">
    <source>
        <dbReference type="Proteomes" id="UP001141806"/>
    </source>
</evidence>
<reference evidence="2" key="1">
    <citation type="journal article" date="2023" name="Plant J.">
        <title>The genome of the king protea, Protea cynaroides.</title>
        <authorList>
            <person name="Chang J."/>
            <person name="Duong T.A."/>
            <person name="Schoeman C."/>
            <person name="Ma X."/>
            <person name="Roodt D."/>
            <person name="Barker N."/>
            <person name="Li Z."/>
            <person name="Van de Peer Y."/>
            <person name="Mizrachi E."/>
        </authorList>
    </citation>
    <scope>NUCLEOTIDE SEQUENCE</scope>
    <source>
        <tissue evidence="2">Young leaves</tissue>
    </source>
</reference>
<feature type="compositionally biased region" description="Basic and acidic residues" evidence="1">
    <location>
        <begin position="185"/>
        <end position="203"/>
    </location>
</feature>
<evidence type="ECO:0000313" key="2">
    <source>
        <dbReference type="EMBL" id="KAJ4955803.1"/>
    </source>
</evidence>
<keyword evidence="3" id="KW-1185">Reference proteome</keyword>
<dbReference type="EMBL" id="JAMYWD010000011">
    <property type="protein sequence ID" value="KAJ4955803.1"/>
    <property type="molecule type" value="Genomic_DNA"/>
</dbReference>
<organism evidence="2 3">
    <name type="scientific">Protea cynaroides</name>
    <dbReference type="NCBI Taxonomy" id="273540"/>
    <lineage>
        <taxon>Eukaryota</taxon>
        <taxon>Viridiplantae</taxon>
        <taxon>Streptophyta</taxon>
        <taxon>Embryophyta</taxon>
        <taxon>Tracheophyta</taxon>
        <taxon>Spermatophyta</taxon>
        <taxon>Magnoliopsida</taxon>
        <taxon>Proteales</taxon>
        <taxon>Proteaceae</taxon>
        <taxon>Protea</taxon>
    </lineage>
</organism>
<protein>
    <submittedName>
        <fullName evidence="2">Uncharacterized protein</fullName>
    </submittedName>
</protein>
<accession>A0A9Q0JZD2</accession>
<evidence type="ECO:0000256" key="1">
    <source>
        <dbReference type="SAM" id="MobiDB-lite"/>
    </source>
</evidence>